<dbReference type="CDD" id="cd17299">
    <property type="entry name" value="acetolactate_decarboxylase"/>
    <property type="match status" value="1"/>
</dbReference>
<evidence type="ECO:0000256" key="1">
    <source>
        <dbReference type="ARBA" id="ARBA00001784"/>
    </source>
</evidence>
<evidence type="ECO:0000256" key="5">
    <source>
        <dbReference type="ARBA" id="ARBA00020164"/>
    </source>
</evidence>
<dbReference type="EC" id="4.1.1.5" evidence="4 9"/>
<evidence type="ECO:0000256" key="7">
    <source>
        <dbReference type="ARBA" id="ARBA00023061"/>
    </source>
</evidence>
<dbReference type="UniPathway" id="UPA00626">
    <property type="reaction ID" value="UER00678"/>
</dbReference>
<gene>
    <name evidence="10" type="primary">aldC_2</name>
    <name evidence="10" type="ORF">ab3b_02180</name>
</gene>
<dbReference type="NCBIfam" id="TIGR01252">
    <property type="entry name" value="acetolac_decarb"/>
    <property type="match status" value="1"/>
</dbReference>
<proteinExistence type="inferred from homology"/>
<dbReference type="Proteomes" id="UP000032289">
    <property type="component" value="Unassembled WGS sequence"/>
</dbReference>
<keyword evidence="7 9" id="KW-0005">Acetoin biosynthesis</keyword>
<dbReference type="PANTHER" id="PTHR35524">
    <property type="entry name" value="ALPHA-ACETOLACTATE DECARBOXYLASE"/>
    <property type="match status" value="1"/>
</dbReference>
<accession>A0A0D1LX97</accession>
<evidence type="ECO:0000256" key="6">
    <source>
        <dbReference type="ARBA" id="ARBA00022793"/>
    </source>
</evidence>
<sequence>MTTVYQHGTLEALIAGQLGGTLQLSELLTHGDTGIGTLHGVDGEVVILDGEVYQADATGTVNHITDLTATTPFSTVHDGHHATEQITLSDVTMANIDLIEKRHLANNFSAIVLHGVMDQVLVRVAPKSNEPFPSLLELTKNQPTFERAHVAGTLVGYYSPELYQGATSAGWHVHFISDDRQFAGHVLEFSAAELTGELTIFDDFQLHLPINDASFRAHEAVNMAELDADIHAAEDEQPEPVLNK</sequence>
<dbReference type="PANTHER" id="PTHR35524:SF1">
    <property type="entry name" value="ALPHA-ACETOLACTATE DECARBOXYLASE"/>
    <property type="match status" value="1"/>
</dbReference>
<dbReference type="GO" id="GO:0047605">
    <property type="term" value="F:acetolactate decarboxylase activity"/>
    <property type="evidence" value="ECO:0007669"/>
    <property type="project" value="UniProtKB-UniRule"/>
</dbReference>
<keyword evidence="8 9" id="KW-0456">Lyase</keyword>
<evidence type="ECO:0000256" key="2">
    <source>
        <dbReference type="ARBA" id="ARBA00005170"/>
    </source>
</evidence>
<evidence type="ECO:0000313" key="10">
    <source>
        <dbReference type="EMBL" id="KIU20501.1"/>
    </source>
</evidence>
<comment type="caution">
    <text evidence="10">The sequence shown here is derived from an EMBL/GenBank/DDBJ whole genome shotgun (WGS) entry which is preliminary data.</text>
</comment>
<dbReference type="PIRSF" id="PIRSF001332">
    <property type="entry name" value="Acetolac_decarb"/>
    <property type="match status" value="1"/>
</dbReference>
<dbReference type="RefSeq" id="WP_043941881.1">
    <property type="nucleotide sequence ID" value="NZ_JWHT01000059.1"/>
</dbReference>
<dbReference type="GO" id="GO:0045151">
    <property type="term" value="P:acetoin biosynthetic process"/>
    <property type="evidence" value="ECO:0007669"/>
    <property type="project" value="UniProtKB-UniRule"/>
</dbReference>
<name>A0A0D1LX97_9LACO</name>
<protein>
    <recommendedName>
        <fullName evidence="5 9">Alpha-acetolactate decarboxylase</fullName>
        <ecNumber evidence="4 9">4.1.1.5</ecNumber>
    </recommendedName>
</protein>
<keyword evidence="6 9" id="KW-0210">Decarboxylase</keyword>
<evidence type="ECO:0000256" key="4">
    <source>
        <dbReference type="ARBA" id="ARBA00013204"/>
    </source>
</evidence>
<dbReference type="AlphaFoldDB" id="A0A0D1LX97"/>
<comment type="similarity">
    <text evidence="3 9">Belongs to the alpha-acetolactate decarboxylase family.</text>
</comment>
<dbReference type="Gene3D" id="3.30.1330.80">
    <property type="entry name" value="Hypothetical protein, similar to alpha- acetolactate decarboxylase, domain 2"/>
    <property type="match status" value="2"/>
</dbReference>
<dbReference type="EMBL" id="JWHT01000059">
    <property type="protein sequence ID" value="KIU20501.1"/>
    <property type="molecule type" value="Genomic_DNA"/>
</dbReference>
<dbReference type="InterPro" id="IPR005128">
    <property type="entry name" value="Acetolactate_a_deCO2ase"/>
</dbReference>
<dbReference type="Pfam" id="PF03306">
    <property type="entry name" value="AAL_decarboxy"/>
    <property type="match status" value="1"/>
</dbReference>
<evidence type="ECO:0000256" key="3">
    <source>
        <dbReference type="ARBA" id="ARBA00007106"/>
    </source>
</evidence>
<evidence type="ECO:0000256" key="8">
    <source>
        <dbReference type="ARBA" id="ARBA00023239"/>
    </source>
</evidence>
<dbReference type="PATRIC" id="fig|137591.24.peg.2129"/>
<evidence type="ECO:0000313" key="11">
    <source>
        <dbReference type="Proteomes" id="UP000032289"/>
    </source>
</evidence>
<evidence type="ECO:0000256" key="9">
    <source>
        <dbReference type="PIRNR" id="PIRNR001332"/>
    </source>
</evidence>
<reference evidence="10 11" key="1">
    <citation type="journal article" date="2015" name="Microbiology (Mosc.)">
        <title>Genomics of the Weissella cibaria species with an examination of its metabolic traits.</title>
        <authorList>
            <person name="Lynch K.M."/>
            <person name="Lucid A."/>
            <person name="Arendt E.K."/>
            <person name="Sleator R.D."/>
            <person name="Lucey B."/>
            <person name="Coffey A."/>
        </authorList>
    </citation>
    <scope>NUCLEOTIDE SEQUENCE [LARGE SCALE GENOMIC DNA]</scope>
    <source>
        <strain evidence="10 11">AB3b</strain>
    </source>
</reference>
<comment type="catalytic activity">
    <reaction evidence="1 9">
        <text>(2S)-2-acetolactate + H(+) = (R)-acetoin + CO2</text>
        <dbReference type="Rhea" id="RHEA:21580"/>
        <dbReference type="ChEBI" id="CHEBI:15378"/>
        <dbReference type="ChEBI" id="CHEBI:15686"/>
        <dbReference type="ChEBI" id="CHEBI:16526"/>
        <dbReference type="ChEBI" id="CHEBI:58476"/>
        <dbReference type="EC" id="4.1.1.5"/>
    </reaction>
</comment>
<comment type="pathway">
    <text evidence="2 9">Polyol metabolism; (R,R)-butane-2,3-diol biosynthesis; (R,R)-butane-2,3-diol from pyruvate: step 2/3.</text>
</comment>
<dbReference type="SUPFAM" id="SSF117856">
    <property type="entry name" value="AF0104/ALDC/Ptd012-like"/>
    <property type="match status" value="1"/>
</dbReference>
<organism evidence="10 11">
    <name type="scientific">Weissella cibaria</name>
    <dbReference type="NCBI Taxonomy" id="137591"/>
    <lineage>
        <taxon>Bacteria</taxon>
        <taxon>Bacillati</taxon>
        <taxon>Bacillota</taxon>
        <taxon>Bacilli</taxon>
        <taxon>Lactobacillales</taxon>
        <taxon>Lactobacillaceae</taxon>
        <taxon>Weissella</taxon>
    </lineage>
</organism>